<reference evidence="2" key="2">
    <citation type="submission" date="2023-06" db="EMBL/GenBank/DDBJ databases">
        <authorList>
            <person name="Ma L."/>
            <person name="Liu K.-W."/>
            <person name="Li Z."/>
            <person name="Hsiao Y.-Y."/>
            <person name="Qi Y."/>
            <person name="Fu T."/>
            <person name="Tang G."/>
            <person name="Zhang D."/>
            <person name="Sun W.-H."/>
            <person name="Liu D.-K."/>
            <person name="Li Y."/>
            <person name="Chen G.-Z."/>
            <person name="Liu X.-D."/>
            <person name="Liao X.-Y."/>
            <person name="Jiang Y.-T."/>
            <person name="Yu X."/>
            <person name="Hao Y."/>
            <person name="Huang J."/>
            <person name="Zhao X.-W."/>
            <person name="Ke S."/>
            <person name="Chen Y.-Y."/>
            <person name="Wu W.-L."/>
            <person name="Hsu J.-L."/>
            <person name="Lin Y.-F."/>
            <person name="Huang M.-D."/>
            <person name="Li C.-Y."/>
            <person name="Huang L."/>
            <person name="Wang Z.-W."/>
            <person name="Zhao X."/>
            <person name="Zhong W.-Y."/>
            <person name="Peng D.-H."/>
            <person name="Ahmad S."/>
            <person name="Lan S."/>
            <person name="Zhang J.-S."/>
            <person name="Tsai W.-C."/>
            <person name="Van De Peer Y."/>
            <person name="Liu Z.-J."/>
        </authorList>
    </citation>
    <scope>NUCLEOTIDE SEQUENCE</scope>
    <source>
        <strain evidence="2">CP</strain>
        <tissue evidence="2">Leaves</tissue>
    </source>
</reference>
<protein>
    <submittedName>
        <fullName evidence="2">Uncharacterized protein</fullName>
    </submittedName>
</protein>
<evidence type="ECO:0000256" key="1">
    <source>
        <dbReference type="SAM" id="MobiDB-lite"/>
    </source>
</evidence>
<feature type="compositionally biased region" description="Polar residues" evidence="1">
    <location>
        <begin position="1"/>
        <end position="13"/>
    </location>
</feature>
<name>A0AAV9FFS3_ACOCL</name>
<gene>
    <name evidence="2" type="ORF">QJS10_CPA01g02888</name>
</gene>
<dbReference type="EMBL" id="JAUJYO010000001">
    <property type="protein sequence ID" value="KAK1324612.1"/>
    <property type="molecule type" value="Genomic_DNA"/>
</dbReference>
<dbReference type="AlphaFoldDB" id="A0AAV9FFS3"/>
<proteinExistence type="predicted"/>
<comment type="caution">
    <text evidence="2">The sequence shown here is derived from an EMBL/GenBank/DDBJ whole genome shotgun (WGS) entry which is preliminary data.</text>
</comment>
<keyword evidence="3" id="KW-1185">Reference proteome</keyword>
<sequence>MPSRQSATMSSRRSPPLISPGFLMNGPRRRNRRSSTSHVRSGGSFMETLDQYTMQLQKIADIILRAMAKNLGIGDPDILNDKFKERSTVCANKLLPTLSTSR</sequence>
<organism evidence="2 3">
    <name type="scientific">Acorus calamus</name>
    <name type="common">Sweet flag</name>
    <dbReference type="NCBI Taxonomy" id="4465"/>
    <lineage>
        <taxon>Eukaryota</taxon>
        <taxon>Viridiplantae</taxon>
        <taxon>Streptophyta</taxon>
        <taxon>Embryophyta</taxon>
        <taxon>Tracheophyta</taxon>
        <taxon>Spermatophyta</taxon>
        <taxon>Magnoliopsida</taxon>
        <taxon>Liliopsida</taxon>
        <taxon>Acoraceae</taxon>
        <taxon>Acorus</taxon>
    </lineage>
</organism>
<dbReference type="Proteomes" id="UP001180020">
    <property type="component" value="Unassembled WGS sequence"/>
</dbReference>
<feature type="region of interest" description="Disordered" evidence="1">
    <location>
        <begin position="1"/>
        <end position="42"/>
    </location>
</feature>
<accession>A0AAV9FFS3</accession>
<evidence type="ECO:0000313" key="3">
    <source>
        <dbReference type="Proteomes" id="UP001180020"/>
    </source>
</evidence>
<evidence type="ECO:0000313" key="2">
    <source>
        <dbReference type="EMBL" id="KAK1324612.1"/>
    </source>
</evidence>
<reference evidence="2" key="1">
    <citation type="journal article" date="2023" name="Nat. Commun.">
        <title>Diploid and tetraploid genomes of Acorus and the evolution of monocots.</title>
        <authorList>
            <person name="Ma L."/>
            <person name="Liu K.W."/>
            <person name="Li Z."/>
            <person name="Hsiao Y.Y."/>
            <person name="Qi Y."/>
            <person name="Fu T."/>
            <person name="Tang G.D."/>
            <person name="Zhang D."/>
            <person name="Sun W.H."/>
            <person name="Liu D.K."/>
            <person name="Li Y."/>
            <person name="Chen G.Z."/>
            <person name="Liu X.D."/>
            <person name="Liao X.Y."/>
            <person name="Jiang Y.T."/>
            <person name="Yu X."/>
            <person name="Hao Y."/>
            <person name="Huang J."/>
            <person name="Zhao X.W."/>
            <person name="Ke S."/>
            <person name="Chen Y.Y."/>
            <person name="Wu W.L."/>
            <person name="Hsu J.L."/>
            <person name="Lin Y.F."/>
            <person name="Huang M.D."/>
            <person name="Li C.Y."/>
            <person name="Huang L."/>
            <person name="Wang Z.W."/>
            <person name="Zhao X."/>
            <person name="Zhong W.Y."/>
            <person name="Peng D.H."/>
            <person name="Ahmad S."/>
            <person name="Lan S."/>
            <person name="Zhang J.S."/>
            <person name="Tsai W.C."/>
            <person name="Van de Peer Y."/>
            <person name="Liu Z.J."/>
        </authorList>
    </citation>
    <scope>NUCLEOTIDE SEQUENCE</scope>
    <source>
        <strain evidence="2">CP</strain>
    </source>
</reference>